<protein>
    <submittedName>
        <fullName evidence="1">Uncharacterized protein</fullName>
    </submittedName>
</protein>
<gene>
    <name evidence="1" type="ORF">LOK49_LG07G00813</name>
</gene>
<sequence length="343" mass="39566">MTRRHPNSRQTLLRSPAFTSTPPIPPNPPYPDPLIPFRLENLEEQPLPGWYMRVNNHYSRVDDRLIEKIRRDPSFILGWFDPDILNIWMSLSQSLSIPPHLRNQQTVTVTFLSTPYTHLSDQPPQTIQLNQIITPSLSLLPNLQPVYTHIISETLLPIPPLPLLDSHCLVNHPRDFILKGQLYMAEKLVVEPNLSKLRVIVRSCTMQEYWGLDHHVKVIPFLKETPQTTLGPEWIDENNEALNQTEVNLPPLPLFNTPMKVLLWNCRGAANPHFRRHFNNLMEDHRPQLVVLTETRVGGSRGTTLCQNLGFSKYHIVETHGFAGGIWLFWNDLEIHCDIIAQT</sequence>
<reference evidence="1 2" key="1">
    <citation type="journal article" date="2022" name="Plant J.">
        <title>Chromosome-level genome of Camellia lanceoleosa provides a valuable resource for understanding genome evolution and self-incompatibility.</title>
        <authorList>
            <person name="Gong W."/>
            <person name="Xiao S."/>
            <person name="Wang L."/>
            <person name="Liao Z."/>
            <person name="Chang Y."/>
            <person name="Mo W."/>
            <person name="Hu G."/>
            <person name="Li W."/>
            <person name="Zhao G."/>
            <person name="Zhu H."/>
            <person name="Hu X."/>
            <person name="Ji K."/>
            <person name="Xiang X."/>
            <person name="Song Q."/>
            <person name="Yuan D."/>
            <person name="Jin S."/>
            <person name="Zhang L."/>
        </authorList>
    </citation>
    <scope>NUCLEOTIDE SEQUENCE [LARGE SCALE GENOMIC DNA]</scope>
    <source>
        <strain evidence="1">SQ_2022a</strain>
    </source>
</reference>
<name>A0ACC0GXW9_9ERIC</name>
<accession>A0ACC0GXW9</accession>
<dbReference type="Proteomes" id="UP001060215">
    <property type="component" value="Chromosome 7"/>
</dbReference>
<comment type="caution">
    <text evidence="1">The sequence shown here is derived from an EMBL/GenBank/DDBJ whole genome shotgun (WGS) entry which is preliminary data.</text>
</comment>
<keyword evidence="2" id="KW-1185">Reference proteome</keyword>
<evidence type="ECO:0000313" key="2">
    <source>
        <dbReference type="Proteomes" id="UP001060215"/>
    </source>
</evidence>
<proteinExistence type="predicted"/>
<dbReference type="EMBL" id="CM045764">
    <property type="protein sequence ID" value="KAI8005581.1"/>
    <property type="molecule type" value="Genomic_DNA"/>
</dbReference>
<organism evidence="1 2">
    <name type="scientific">Camellia lanceoleosa</name>
    <dbReference type="NCBI Taxonomy" id="1840588"/>
    <lineage>
        <taxon>Eukaryota</taxon>
        <taxon>Viridiplantae</taxon>
        <taxon>Streptophyta</taxon>
        <taxon>Embryophyta</taxon>
        <taxon>Tracheophyta</taxon>
        <taxon>Spermatophyta</taxon>
        <taxon>Magnoliopsida</taxon>
        <taxon>eudicotyledons</taxon>
        <taxon>Gunneridae</taxon>
        <taxon>Pentapetalae</taxon>
        <taxon>asterids</taxon>
        <taxon>Ericales</taxon>
        <taxon>Theaceae</taxon>
        <taxon>Camellia</taxon>
    </lineage>
</organism>
<evidence type="ECO:0000313" key="1">
    <source>
        <dbReference type="EMBL" id="KAI8005581.1"/>
    </source>
</evidence>